<organism evidence="8 9">
    <name type="scientific">Rhizophlyctis rosea</name>
    <dbReference type="NCBI Taxonomy" id="64517"/>
    <lineage>
        <taxon>Eukaryota</taxon>
        <taxon>Fungi</taxon>
        <taxon>Fungi incertae sedis</taxon>
        <taxon>Chytridiomycota</taxon>
        <taxon>Chytridiomycota incertae sedis</taxon>
        <taxon>Chytridiomycetes</taxon>
        <taxon>Rhizophlyctidales</taxon>
        <taxon>Rhizophlyctidaceae</taxon>
        <taxon>Rhizophlyctis</taxon>
    </lineage>
</organism>
<dbReference type="GO" id="GO:0005643">
    <property type="term" value="C:nuclear pore"/>
    <property type="evidence" value="ECO:0007669"/>
    <property type="project" value="TreeGrafter"/>
</dbReference>
<protein>
    <submittedName>
        <fullName evidence="8">Uncharacterized protein</fullName>
    </submittedName>
</protein>
<keyword evidence="5" id="KW-0963">Cytoplasm</keyword>
<dbReference type="PANTHER" id="PTHR12596">
    <property type="entry name" value="EXPORTIN 4,7-RELATED"/>
    <property type="match status" value="1"/>
</dbReference>
<keyword evidence="7" id="KW-0539">Nucleus</keyword>
<comment type="subcellular location">
    <subcellularLocation>
        <location evidence="2">Cytoplasm</location>
    </subcellularLocation>
    <subcellularLocation>
        <location evidence="1">Nucleus</location>
    </subcellularLocation>
</comment>
<keyword evidence="6" id="KW-0653">Protein transport</keyword>
<dbReference type="EMBL" id="JADGJD010000183">
    <property type="protein sequence ID" value="KAJ3053742.1"/>
    <property type="molecule type" value="Genomic_DNA"/>
</dbReference>
<name>A0AAD5X3T8_9FUNG</name>
<evidence type="ECO:0000256" key="5">
    <source>
        <dbReference type="ARBA" id="ARBA00022490"/>
    </source>
</evidence>
<dbReference type="Proteomes" id="UP001212841">
    <property type="component" value="Unassembled WGS sequence"/>
</dbReference>
<proteinExistence type="inferred from homology"/>
<comment type="similarity">
    <text evidence="3">Belongs to the exportin family.</text>
</comment>
<reference evidence="8" key="1">
    <citation type="submission" date="2020-05" db="EMBL/GenBank/DDBJ databases">
        <title>Phylogenomic resolution of chytrid fungi.</title>
        <authorList>
            <person name="Stajich J.E."/>
            <person name="Amses K."/>
            <person name="Simmons R."/>
            <person name="Seto K."/>
            <person name="Myers J."/>
            <person name="Bonds A."/>
            <person name="Quandt C.A."/>
            <person name="Barry K."/>
            <person name="Liu P."/>
            <person name="Grigoriev I."/>
            <person name="Longcore J.E."/>
            <person name="James T.Y."/>
        </authorList>
    </citation>
    <scope>NUCLEOTIDE SEQUENCE</scope>
    <source>
        <strain evidence="8">JEL0318</strain>
    </source>
</reference>
<gene>
    <name evidence="8" type="ORF">HK097_003512</name>
</gene>
<sequence>MAILLNGLEVNADKPVAIQILRFFSEFVHNATNRMAFEVSSVNGILLFRETSKVLTIYGRHVLSRPVDGSRMWQEKYKGIAICINILKNSINGKYVNFGVYELYSDPTLNNARVIFNELILNIPLKDLMAHPKLTIAFFQLLESFTGDQLFFLKEIPLDAYEYVIRACAEGVGAPQENVSSLACTTIDQIASFVIRQSLLNKPTTHLLLQRASELPQLFTLVISRILETALFEDNTHNWSLTRPLLPLVLINREFWDFYIGTLVNGQLDGWKEAVGTALRKIMDGIEVNILPANKDRFTQQFLSFRREMAQNQITLMFPPDLRAAVNCLG</sequence>
<keyword evidence="9" id="KW-1185">Reference proteome</keyword>
<dbReference type="GO" id="GO:0005737">
    <property type="term" value="C:cytoplasm"/>
    <property type="evidence" value="ECO:0007669"/>
    <property type="project" value="UniProtKB-SubCell"/>
</dbReference>
<evidence type="ECO:0000313" key="8">
    <source>
        <dbReference type="EMBL" id="KAJ3053742.1"/>
    </source>
</evidence>
<evidence type="ECO:0000256" key="2">
    <source>
        <dbReference type="ARBA" id="ARBA00004496"/>
    </source>
</evidence>
<keyword evidence="4" id="KW-0813">Transport</keyword>
<evidence type="ECO:0000256" key="7">
    <source>
        <dbReference type="ARBA" id="ARBA00023242"/>
    </source>
</evidence>
<evidence type="ECO:0000313" key="9">
    <source>
        <dbReference type="Proteomes" id="UP001212841"/>
    </source>
</evidence>
<dbReference type="InterPro" id="IPR044189">
    <property type="entry name" value="XPO4/7-like"/>
</dbReference>
<dbReference type="GO" id="GO:0005049">
    <property type="term" value="F:nuclear export signal receptor activity"/>
    <property type="evidence" value="ECO:0007669"/>
    <property type="project" value="InterPro"/>
</dbReference>
<evidence type="ECO:0000256" key="1">
    <source>
        <dbReference type="ARBA" id="ARBA00004123"/>
    </source>
</evidence>
<comment type="caution">
    <text evidence="8">The sequence shown here is derived from an EMBL/GenBank/DDBJ whole genome shotgun (WGS) entry which is preliminary data.</text>
</comment>
<dbReference type="PANTHER" id="PTHR12596:SF2">
    <property type="entry name" value="EXPORTIN-7 ISOFORM X1"/>
    <property type="match status" value="1"/>
</dbReference>
<evidence type="ECO:0000256" key="4">
    <source>
        <dbReference type="ARBA" id="ARBA00022448"/>
    </source>
</evidence>
<dbReference type="AlphaFoldDB" id="A0AAD5X3T8"/>
<evidence type="ECO:0000256" key="6">
    <source>
        <dbReference type="ARBA" id="ARBA00022927"/>
    </source>
</evidence>
<accession>A0AAD5X3T8</accession>
<dbReference type="GO" id="GO:0006611">
    <property type="term" value="P:protein export from nucleus"/>
    <property type="evidence" value="ECO:0007669"/>
    <property type="project" value="TreeGrafter"/>
</dbReference>
<evidence type="ECO:0000256" key="3">
    <source>
        <dbReference type="ARBA" id="ARBA00009466"/>
    </source>
</evidence>